<dbReference type="EnsemblPlants" id="OMERI03G15970.5">
    <property type="protein sequence ID" value="OMERI03G15970.5"/>
    <property type="gene ID" value="OMERI03G15970"/>
</dbReference>
<sequence length="64" mass="7354">MPLLVYDQAEAIRLIKALLADPQGIQMAPIGTMKLFPIQMLFIVKLYMRNYRPDALEVDDIYLA</sequence>
<reference evidence="1" key="2">
    <citation type="submission" date="2018-05" db="EMBL/GenBank/DDBJ databases">
        <title>OmerRS3 (Oryza meridionalis Reference Sequence Version 3).</title>
        <authorList>
            <person name="Zhang J."/>
            <person name="Kudrna D."/>
            <person name="Lee S."/>
            <person name="Talag J."/>
            <person name="Welchert J."/>
            <person name="Wing R.A."/>
        </authorList>
    </citation>
    <scope>NUCLEOTIDE SEQUENCE [LARGE SCALE GENOMIC DNA]</scope>
    <source>
        <strain evidence="1">cv. OR44</strain>
    </source>
</reference>
<dbReference type="Proteomes" id="UP000008021">
    <property type="component" value="Chromosome 3"/>
</dbReference>
<evidence type="ECO:0000313" key="1">
    <source>
        <dbReference type="EnsemblPlants" id="OMERI03G15970.5"/>
    </source>
</evidence>
<organism evidence="1">
    <name type="scientific">Oryza meridionalis</name>
    <dbReference type="NCBI Taxonomy" id="40149"/>
    <lineage>
        <taxon>Eukaryota</taxon>
        <taxon>Viridiplantae</taxon>
        <taxon>Streptophyta</taxon>
        <taxon>Embryophyta</taxon>
        <taxon>Tracheophyta</taxon>
        <taxon>Spermatophyta</taxon>
        <taxon>Magnoliopsida</taxon>
        <taxon>Liliopsida</taxon>
        <taxon>Poales</taxon>
        <taxon>Poaceae</taxon>
        <taxon>BOP clade</taxon>
        <taxon>Oryzoideae</taxon>
        <taxon>Oryzeae</taxon>
        <taxon>Oryzinae</taxon>
        <taxon>Oryza</taxon>
    </lineage>
</organism>
<name>A0A0E0D0Q2_9ORYZ</name>
<protein>
    <submittedName>
        <fullName evidence="1">Uncharacterized protein</fullName>
    </submittedName>
</protein>
<evidence type="ECO:0000313" key="2">
    <source>
        <dbReference type="Proteomes" id="UP000008021"/>
    </source>
</evidence>
<reference evidence="1" key="1">
    <citation type="submission" date="2015-04" db="UniProtKB">
        <authorList>
            <consortium name="EnsemblPlants"/>
        </authorList>
    </citation>
    <scope>IDENTIFICATION</scope>
</reference>
<dbReference type="Gramene" id="OMERI03G15970.5">
    <property type="protein sequence ID" value="OMERI03G15970.5"/>
    <property type="gene ID" value="OMERI03G15970"/>
</dbReference>
<proteinExistence type="predicted"/>
<accession>A0A0E0D0Q2</accession>
<dbReference type="HOGENOM" id="CLU_2871473_0_0_1"/>
<dbReference type="AlphaFoldDB" id="A0A0E0D0Q2"/>
<keyword evidence="2" id="KW-1185">Reference proteome</keyword>